<dbReference type="KEGG" id="nta:107801279"/>
<protein>
    <submittedName>
        <fullName evidence="13 14">Serine/arginine-rich splicing factor RS31 isoform X1</fullName>
    </submittedName>
</protein>
<gene>
    <name evidence="13 14 15 16" type="primary">LOC107801279</name>
</gene>
<evidence type="ECO:0000256" key="7">
    <source>
        <dbReference type="ARBA" id="ARBA00023187"/>
    </source>
</evidence>
<keyword evidence="7" id="KW-0508">mRNA splicing</keyword>
<dbReference type="GO" id="GO:0008380">
    <property type="term" value="P:RNA splicing"/>
    <property type="evidence" value="ECO:0007669"/>
    <property type="project" value="UniProtKB-KW"/>
</dbReference>
<dbReference type="GO" id="GO:0000381">
    <property type="term" value="P:regulation of alternative mRNA splicing, via spliceosome"/>
    <property type="evidence" value="ECO:0000318"/>
    <property type="project" value="GO_Central"/>
</dbReference>
<evidence type="ECO:0000256" key="11">
    <source>
        <dbReference type="SAM" id="MobiDB-lite"/>
    </source>
</evidence>
<keyword evidence="6 10" id="KW-0694">RNA-binding</keyword>
<dbReference type="InterPro" id="IPR035979">
    <property type="entry name" value="RBD_domain_sf"/>
</dbReference>
<dbReference type="OMA" id="CTHNSKI"/>
<dbReference type="PANTHER" id="PTHR23147">
    <property type="entry name" value="SERINE/ARGININE RICH SPLICING FACTOR"/>
    <property type="match status" value="1"/>
</dbReference>
<dbReference type="GO" id="GO:0016607">
    <property type="term" value="C:nuclear speck"/>
    <property type="evidence" value="ECO:0000318"/>
    <property type="project" value="GO_Central"/>
</dbReference>
<evidence type="ECO:0000256" key="5">
    <source>
        <dbReference type="ARBA" id="ARBA00022737"/>
    </source>
</evidence>
<feature type="compositionally biased region" description="Basic and acidic residues" evidence="11">
    <location>
        <begin position="248"/>
        <end position="257"/>
    </location>
</feature>
<keyword evidence="5" id="KW-0677">Repeat</keyword>
<dbReference type="RefSeq" id="XP_016480065.1">
    <property type="nucleotide sequence ID" value="XM_016624579.1"/>
</dbReference>
<keyword evidence="3" id="KW-0507">mRNA processing</keyword>
<evidence type="ECO:0000313" key="16">
    <source>
        <dbReference type="RefSeq" id="XP_016480065.1"/>
    </source>
</evidence>
<evidence type="ECO:0000256" key="4">
    <source>
        <dbReference type="ARBA" id="ARBA00022728"/>
    </source>
</evidence>
<proteinExistence type="inferred from homology"/>
<organism evidence="15">
    <name type="scientific">Nicotiana tabacum</name>
    <name type="common">Common tobacco</name>
    <dbReference type="NCBI Taxonomy" id="4097"/>
    <lineage>
        <taxon>Eukaryota</taxon>
        <taxon>Viridiplantae</taxon>
        <taxon>Streptophyta</taxon>
        <taxon>Embryophyta</taxon>
        <taxon>Tracheophyta</taxon>
        <taxon>Spermatophyta</taxon>
        <taxon>Magnoliopsida</taxon>
        <taxon>eudicotyledons</taxon>
        <taxon>Gunneridae</taxon>
        <taxon>Pentapetalae</taxon>
        <taxon>asterids</taxon>
        <taxon>lamiids</taxon>
        <taxon>Solanales</taxon>
        <taxon>Solanaceae</taxon>
        <taxon>Nicotianoideae</taxon>
        <taxon>Nicotianeae</taxon>
        <taxon>Nicotiana</taxon>
    </lineage>
</organism>
<evidence type="ECO:0000313" key="15">
    <source>
        <dbReference type="RefSeq" id="XP_016480064.1"/>
    </source>
</evidence>
<dbReference type="Pfam" id="PF00076">
    <property type="entry name" value="RRM_1"/>
    <property type="match status" value="1"/>
</dbReference>
<dbReference type="OrthoDB" id="5970at2759"/>
<dbReference type="Gene3D" id="3.30.70.330">
    <property type="match status" value="2"/>
</dbReference>
<dbReference type="PaxDb" id="4097-A0A1S4ATQ5"/>
<evidence type="ECO:0000256" key="8">
    <source>
        <dbReference type="ARBA" id="ARBA00023242"/>
    </source>
</evidence>
<dbReference type="AlphaFoldDB" id="A0A1S4ATQ5"/>
<evidence type="ECO:0000259" key="12">
    <source>
        <dbReference type="PROSITE" id="PS50102"/>
    </source>
</evidence>
<keyword evidence="4" id="KW-0747">Spliceosome</keyword>
<dbReference type="RefSeq" id="XP_016480062.1">
    <property type="nucleotide sequence ID" value="XM_016624576.1"/>
</dbReference>
<dbReference type="GO" id="GO:0006397">
    <property type="term" value="P:mRNA processing"/>
    <property type="evidence" value="ECO:0007669"/>
    <property type="project" value="UniProtKB-KW"/>
</dbReference>
<feature type="compositionally biased region" description="Basic and acidic residues" evidence="11">
    <location>
        <begin position="193"/>
        <end position="214"/>
    </location>
</feature>
<feature type="compositionally biased region" description="Basic residues" evidence="11">
    <location>
        <begin position="258"/>
        <end position="269"/>
    </location>
</feature>
<dbReference type="STRING" id="4097.A0A1S4ATQ5"/>
<evidence type="ECO:0000256" key="10">
    <source>
        <dbReference type="PROSITE-ProRule" id="PRU00176"/>
    </source>
</evidence>
<dbReference type="PROSITE" id="PS50102">
    <property type="entry name" value="RRM"/>
    <property type="match status" value="1"/>
</dbReference>
<name>A0A1S4ATQ5_TOBAC</name>
<feature type="domain" description="RRM" evidence="12">
    <location>
        <begin position="119"/>
        <end position="190"/>
    </location>
</feature>
<evidence type="ECO:0000256" key="6">
    <source>
        <dbReference type="ARBA" id="ARBA00022884"/>
    </source>
</evidence>
<comment type="subcellular location">
    <subcellularLocation>
        <location evidence="1">Nucleus speckle</location>
    </subcellularLocation>
</comment>
<keyword evidence="8" id="KW-0539">Nucleus</keyword>
<evidence type="ECO:0000313" key="14">
    <source>
        <dbReference type="RefSeq" id="XP_016480062.1"/>
    </source>
</evidence>
<keyword evidence="2" id="KW-0597">Phosphoprotein</keyword>
<feature type="region of interest" description="Disordered" evidence="11">
    <location>
        <begin position="193"/>
        <end position="269"/>
    </location>
</feature>
<dbReference type="GO" id="GO:0003729">
    <property type="term" value="F:mRNA binding"/>
    <property type="evidence" value="ECO:0000318"/>
    <property type="project" value="GO_Central"/>
</dbReference>
<dbReference type="InterPro" id="IPR050907">
    <property type="entry name" value="SRSF"/>
</dbReference>
<dbReference type="InterPro" id="IPR012677">
    <property type="entry name" value="Nucleotide-bd_a/b_plait_sf"/>
</dbReference>
<evidence type="ECO:0000313" key="13">
    <source>
        <dbReference type="RefSeq" id="XP_016480061.1"/>
    </source>
</evidence>
<dbReference type="InterPro" id="IPR000504">
    <property type="entry name" value="RRM_dom"/>
</dbReference>
<evidence type="ECO:0000256" key="9">
    <source>
        <dbReference type="ARBA" id="ARBA00061587"/>
    </source>
</evidence>
<evidence type="ECO:0000256" key="1">
    <source>
        <dbReference type="ARBA" id="ARBA00004324"/>
    </source>
</evidence>
<dbReference type="SUPFAM" id="SSF54928">
    <property type="entry name" value="RNA-binding domain, RBD"/>
    <property type="match status" value="1"/>
</dbReference>
<sequence length="269" mass="31550">MQGLSTSLLSSGLHILADVVLYLIPKGDYNFDLTDVHSAYEIFRLSCHAFLWPYNGVFTTTWFAFVYFEDERDAADAIRDLDDIPFGYDKRWLSVEWAKGECGRPHDGSKVAANQRPTKNLFVIKFDPNRTRLRDIERHFELYGEVLNVRIRRTFAFVQFENQEDATKALESTHMSKILNRVVSVEYALRDDDKRGDRYGSPRRDYGRHGDSPYRRSPSPMYQRSRPSPDYGRSHSPAFDKYNGLSYDRYRSPEYGRYHSRSPIRRSRT</sequence>
<dbReference type="FunFam" id="3.30.70.330:FF:000299">
    <property type="entry name" value="Serine/arginine-rich splicing factor RS31"/>
    <property type="match status" value="1"/>
</dbReference>
<evidence type="ECO:0000256" key="2">
    <source>
        <dbReference type="ARBA" id="ARBA00022553"/>
    </source>
</evidence>
<dbReference type="GO" id="GO:0005681">
    <property type="term" value="C:spliceosomal complex"/>
    <property type="evidence" value="ECO:0007669"/>
    <property type="project" value="UniProtKB-KW"/>
</dbReference>
<evidence type="ECO:0000256" key="3">
    <source>
        <dbReference type="ARBA" id="ARBA00022664"/>
    </source>
</evidence>
<dbReference type="RefSeq" id="XP_016480064.1">
    <property type="nucleotide sequence ID" value="XM_016624578.1"/>
</dbReference>
<dbReference type="SMART" id="SM00360">
    <property type="entry name" value="RRM"/>
    <property type="match status" value="1"/>
</dbReference>
<comment type="similarity">
    <text evidence="9">Belongs to the splicing factor SR family. RS subfamily.</text>
</comment>
<dbReference type="RefSeq" id="XP_016480061.1">
    <property type="nucleotide sequence ID" value="XM_016624575.1"/>
</dbReference>
<accession>A0A1S4ATQ5</accession>
<reference evidence="13 14" key="1">
    <citation type="submission" date="2025-04" db="UniProtKB">
        <authorList>
            <consortium name="RefSeq"/>
        </authorList>
    </citation>
    <scope>IDENTIFICATION</scope>
</reference>